<dbReference type="GO" id="GO:0004519">
    <property type="term" value="F:endonuclease activity"/>
    <property type="evidence" value="ECO:0007669"/>
    <property type="project" value="UniProtKB-KW"/>
</dbReference>
<keyword evidence="8" id="KW-1185">Reference proteome</keyword>
<feature type="domain" description="Type I restriction modification DNA specificity" evidence="6">
    <location>
        <begin position="175"/>
        <end position="336"/>
    </location>
</feature>
<proteinExistence type="inferred from homology"/>
<dbReference type="PANTHER" id="PTHR43140">
    <property type="entry name" value="TYPE-1 RESTRICTION ENZYME ECOKI SPECIFICITY PROTEIN"/>
    <property type="match status" value="1"/>
</dbReference>
<keyword evidence="7" id="KW-0540">Nuclease</keyword>
<keyword evidence="5" id="KW-0175">Coiled coil</keyword>
<keyword evidence="2" id="KW-0680">Restriction system</keyword>
<dbReference type="EMBL" id="JAECVU010000001">
    <property type="protein sequence ID" value="MBH8587357.1"/>
    <property type="molecule type" value="Genomic_DNA"/>
</dbReference>
<evidence type="ECO:0000313" key="8">
    <source>
        <dbReference type="Proteomes" id="UP000641910"/>
    </source>
</evidence>
<comment type="similarity">
    <text evidence="1">Belongs to the type-I restriction system S methylase family.</text>
</comment>
<sequence length="407" mass="46673">MSKKQGKKGKTLEELLEEALVPEEEQPYPVPDNWVWVRLKSLNDNKLSQKSIEPSKYADEIFKSKDVIEYPIPLPPLPEQKRIVQRVESLLDKINEAKQLIEEAKETFANRRAAILAKAFRGELTKKWREENPDVEPADILLERIREEREKLGTNKKGKKRDKELPLIDPPYELPENWVWVRLDKVVSFIGGGTPSKNEQRFWNGNIPWATVKDIKNIYLSKTFDSITKDGLDNSTSSVANPGEVLLVTRMSPGKSTITQIQTAINQDLKIVRPKIEILPFFLWMYFTLNMSLIESLSTGSTVKGIQVAKLNKLPFPLPPLPEQKEIVRRVESLLDKKHEAKQLIGLEEKLNQLKQSILLKAFRGELGTNNPGEESAIELLKETLLKQIKPTTKNQEKNVQQELEFN</sequence>
<dbReference type="InterPro" id="IPR000055">
    <property type="entry name" value="Restrct_endonuc_typeI_TRD"/>
</dbReference>
<dbReference type="Pfam" id="PF01420">
    <property type="entry name" value="Methylase_S"/>
    <property type="match status" value="1"/>
</dbReference>
<evidence type="ECO:0000256" key="5">
    <source>
        <dbReference type="SAM" id="Coils"/>
    </source>
</evidence>
<comment type="caution">
    <text evidence="7">The sequence shown here is derived from an EMBL/GenBank/DDBJ whole genome shotgun (WGS) entry which is preliminary data.</text>
</comment>
<dbReference type="Proteomes" id="UP000641910">
    <property type="component" value="Unassembled WGS sequence"/>
</dbReference>
<evidence type="ECO:0000259" key="6">
    <source>
        <dbReference type="Pfam" id="PF01420"/>
    </source>
</evidence>
<name>A0ABS0QDQ1_THEVU</name>
<dbReference type="SUPFAM" id="SSF116734">
    <property type="entry name" value="DNA methylase specificity domain"/>
    <property type="match status" value="2"/>
</dbReference>
<dbReference type="InterPro" id="IPR051212">
    <property type="entry name" value="Type-I_RE_S_subunit"/>
</dbReference>
<dbReference type="Gene3D" id="3.90.220.20">
    <property type="entry name" value="DNA methylase specificity domains"/>
    <property type="match status" value="2"/>
</dbReference>
<evidence type="ECO:0000256" key="3">
    <source>
        <dbReference type="ARBA" id="ARBA00023125"/>
    </source>
</evidence>
<organism evidence="7 8">
    <name type="scientific">Thermoactinomyces vulgaris</name>
    <dbReference type="NCBI Taxonomy" id="2026"/>
    <lineage>
        <taxon>Bacteria</taxon>
        <taxon>Bacillati</taxon>
        <taxon>Bacillota</taxon>
        <taxon>Bacilli</taxon>
        <taxon>Bacillales</taxon>
        <taxon>Thermoactinomycetaceae</taxon>
        <taxon>Thermoactinomyces</taxon>
    </lineage>
</organism>
<dbReference type="PANTHER" id="PTHR43140:SF1">
    <property type="entry name" value="TYPE I RESTRICTION ENZYME ECOKI SPECIFICITY SUBUNIT"/>
    <property type="match status" value="1"/>
</dbReference>
<evidence type="ECO:0000256" key="4">
    <source>
        <dbReference type="ARBA" id="ARBA00038652"/>
    </source>
</evidence>
<keyword evidence="7" id="KW-0255">Endonuclease</keyword>
<evidence type="ECO:0000313" key="7">
    <source>
        <dbReference type="EMBL" id="MBH8587357.1"/>
    </source>
</evidence>
<dbReference type="InterPro" id="IPR044946">
    <property type="entry name" value="Restrct_endonuc_typeI_TRD_sf"/>
</dbReference>
<keyword evidence="3" id="KW-0238">DNA-binding</keyword>
<protein>
    <submittedName>
        <fullName evidence="7">Restriction endonuclease subunit S</fullName>
    </submittedName>
</protein>
<reference evidence="7 8" key="1">
    <citation type="submission" date="2020-12" db="EMBL/GenBank/DDBJ databases">
        <title>WGS of Thermoactinomyces spp.</title>
        <authorList>
            <person name="Cheng K."/>
        </authorList>
    </citation>
    <scope>NUCLEOTIDE SEQUENCE [LARGE SCALE GENOMIC DNA]</scope>
    <source>
        <strain evidence="8">CICC 10650\ACCC 41061</strain>
    </source>
</reference>
<comment type="subunit">
    <text evidence="4">The methyltransferase is composed of M and S polypeptides.</text>
</comment>
<dbReference type="RefSeq" id="WP_049720008.1">
    <property type="nucleotide sequence ID" value="NZ_CP036487.1"/>
</dbReference>
<evidence type="ECO:0000256" key="1">
    <source>
        <dbReference type="ARBA" id="ARBA00010923"/>
    </source>
</evidence>
<keyword evidence="7" id="KW-0378">Hydrolase</keyword>
<gene>
    <name evidence="7" type="ORF">I8U22_00790</name>
</gene>
<feature type="coiled-coil region" evidence="5">
    <location>
        <begin position="84"/>
        <end position="114"/>
    </location>
</feature>
<accession>A0ABS0QDQ1</accession>
<evidence type="ECO:0000256" key="2">
    <source>
        <dbReference type="ARBA" id="ARBA00022747"/>
    </source>
</evidence>